<keyword evidence="2" id="KW-1185">Reference proteome</keyword>
<proteinExistence type="predicted"/>
<accession>A0ABR2I4S2</accession>
<comment type="caution">
    <text evidence="1">The sequence shown here is derived from an EMBL/GenBank/DDBJ whole genome shotgun (WGS) entry which is preliminary data.</text>
</comment>
<evidence type="ECO:0000313" key="1">
    <source>
        <dbReference type="EMBL" id="KAK8857444.1"/>
    </source>
</evidence>
<dbReference type="EMBL" id="JAPFFF010000020">
    <property type="protein sequence ID" value="KAK8857444.1"/>
    <property type="molecule type" value="Genomic_DNA"/>
</dbReference>
<name>A0ABR2I4S2_9EUKA</name>
<feature type="non-terminal residue" evidence="1">
    <location>
        <position position="241"/>
    </location>
</feature>
<sequence length="241" mass="27262">MGRGTRLVGTFTDDDGVVKNFDFIFDYNADVPENTDIYTNTEIDGITYPVDYYQTESGEWHLSIENGTDFFDTKLILAEKILKQDEIALKSDIPAPLDLTNYVLKSDTYSKTDSDAKFALKNDIRAYNDLSYCSTDKTTLTVGKMAYNGAPKILPFNEGAHIKFNASFADYTETFDFIFRTTSISGDVHTMIYTLHGHEYAITWEDNRFGEFNVKLNNVTNPISYSNMIADTGEQHDTIAL</sequence>
<reference evidence="1 2" key="1">
    <citation type="submission" date="2024-04" db="EMBL/GenBank/DDBJ databases">
        <title>Tritrichomonas musculus Genome.</title>
        <authorList>
            <person name="Alves-Ferreira E."/>
            <person name="Grigg M."/>
            <person name="Lorenzi H."/>
            <person name="Galac M."/>
        </authorList>
    </citation>
    <scope>NUCLEOTIDE SEQUENCE [LARGE SCALE GENOMIC DNA]</scope>
    <source>
        <strain evidence="1 2">EAF2021</strain>
    </source>
</reference>
<organism evidence="1 2">
    <name type="scientific">Tritrichomonas musculus</name>
    <dbReference type="NCBI Taxonomy" id="1915356"/>
    <lineage>
        <taxon>Eukaryota</taxon>
        <taxon>Metamonada</taxon>
        <taxon>Parabasalia</taxon>
        <taxon>Tritrichomonadida</taxon>
        <taxon>Tritrichomonadidae</taxon>
        <taxon>Tritrichomonas</taxon>
    </lineage>
</organism>
<dbReference type="Proteomes" id="UP001470230">
    <property type="component" value="Unassembled WGS sequence"/>
</dbReference>
<gene>
    <name evidence="1" type="ORF">M9Y10_015849</name>
</gene>
<protein>
    <submittedName>
        <fullName evidence="1">Uncharacterized protein</fullName>
    </submittedName>
</protein>
<evidence type="ECO:0000313" key="2">
    <source>
        <dbReference type="Proteomes" id="UP001470230"/>
    </source>
</evidence>